<dbReference type="EMBL" id="FMZE01000013">
    <property type="protein sequence ID" value="SDD84067.1"/>
    <property type="molecule type" value="Genomic_DNA"/>
</dbReference>
<evidence type="ECO:0000313" key="1">
    <source>
        <dbReference type="EMBL" id="SDD84067.1"/>
    </source>
</evidence>
<gene>
    <name evidence="1" type="ORF">SAMN05421630_11371</name>
</gene>
<dbReference type="RefSeq" id="WP_170140147.1">
    <property type="nucleotide sequence ID" value="NZ_CP016353.1"/>
</dbReference>
<name>A0A1G6Y2W1_9PSEU</name>
<reference evidence="1 2" key="1">
    <citation type="submission" date="2016-10" db="EMBL/GenBank/DDBJ databases">
        <authorList>
            <person name="de Groot N.N."/>
        </authorList>
    </citation>
    <scope>NUCLEOTIDE SEQUENCE [LARGE SCALE GENOMIC DNA]</scope>
    <source>
        <strain evidence="1 2">CGMCC 4.5506</strain>
    </source>
</reference>
<organism evidence="1 2">
    <name type="scientific">Prauserella marina</name>
    <dbReference type="NCBI Taxonomy" id="530584"/>
    <lineage>
        <taxon>Bacteria</taxon>
        <taxon>Bacillati</taxon>
        <taxon>Actinomycetota</taxon>
        <taxon>Actinomycetes</taxon>
        <taxon>Pseudonocardiales</taxon>
        <taxon>Pseudonocardiaceae</taxon>
        <taxon>Prauserella</taxon>
    </lineage>
</organism>
<keyword evidence="2" id="KW-1185">Reference proteome</keyword>
<protein>
    <submittedName>
        <fullName evidence="1">Uncharacterized protein</fullName>
    </submittedName>
</protein>
<evidence type="ECO:0000313" key="2">
    <source>
        <dbReference type="Proteomes" id="UP000199494"/>
    </source>
</evidence>
<proteinExistence type="predicted"/>
<accession>A0A1G6Y2W1</accession>
<dbReference type="AlphaFoldDB" id="A0A1G6Y2W1"/>
<sequence>MVEHIGDYPRDDLSFAALLILTVLAVAAATAAITRFGRRDLTTTT</sequence>
<dbReference type="Proteomes" id="UP000199494">
    <property type="component" value="Unassembled WGS sequence"/>
</dbReference>